<sequence length="377" mass="41115">MSGSPLIRRMALRAFDFSERSVRWGKRSQQRRVERWRERLPFIVACAITASVAWAIATHLFSHDLALFAPIAAVITVGLNHGQRAARAIEIGVGVTVGVGLGTLFVTLFGVGTWQLVVLIAASMSFATWLGAGNLITIQAAVQGIVVMTLFHGDDQGLTRVLDAVIGSSCAIAASLIMPTASLHRPRRAAAKALTEAAGTIDAICRALRENDEDAGRDVLARARRSESLMEPLRETSRESLASARFSALLRHRRGHAEELAALVAPLDRLLRNLRIVARRCAVALWRHEAVPETHRELLAGIADVLRDCAQELEQGHVPREVRGRLIELAERSAEFEIDRSLSAVVLLAQARSMIIDVLELCGMDSADAREAVPDME</sequence>
<dbReference type="AlphaFoldDB" id="A0A542ZB93"/>
<dbReference type="InterPro" id="IPR049453">
    <property type="entry name" value="Memb_transporter_dom"/>
</dbReference>
<feature type="transmembrane region" description="Helical" evidence="5">
    <location>
        <begin position="40"/>
        <end position="57"/>
    </location>
</feature>
<organism evidence="7 8">
    <name type="scientific">Propioniferax innocua</name>
    <dbReference type="NCBI Taxonomy" id="1753"/>
    <lineage>
        <taxon>Bacteria</taxon>
        <taxon>Bacillati</taxon>
        <taxon>Actinomycetota</taxon>
        <taxon>Actinomycetes</taxon>
        <taxon>Propionibacteriales</taxon>
        <taxon>Propionibacteriaceae</taxon>
        <taxon>Propioniferax</taxon>
    </lineage>
</organism>
<reference evidence="7 8" key="1">
    <citation type="submission" date="2019-06" db="EMBL/GenBank/DDBJ databases">
        <title>Sequencing the genomes of 1000 actinobacteria strains.</title>
        <authorList>
            <person name="Klenk H.-P."/>
        </authorList>
    </citation>
    <scope>NUCLEOTIDE SEQUENCE [LARGE SCALE GENOMIC DNA]</scope>
    <source>
        <strain evidence="7 8">DSM 8251</strain>
    </source>
</reference>
<evidence type="ECO:0000313" key="8">
    <source>
        <dbReference type="Proteomes" id="UP000316196"/>
    </source>
</evidence>
<keyword evidence="3 5" id="KW-1133">Transmembrane helix</keyword>
<accession>A0A542ZB93</accession>
<evidence type="ECO:0000256" key="2">
    <source>
        <dbReference type="ARBA" id="ARBA00022692"/>
    </source>
</evidence>
<dbReference type="Proteomes" id="UP000316196">
    <property type="component" value="Unassembled WGS sequence"/>
</dbReference>
<feature type="transmembrane region" description="Helical" evidence="5">
    <location>
        <begin position="63"/>
        <end position="79"/>
    </location>
</feature>
<protein>
    <submittedName>
        <fullName evidence="7">Uncharacterized membrane protein YgaE (UPF0421/DUF939 family)</fullName>
    </submittedName>
</protein>
<dbReference type="EMBL" id="VFOR01000002">
    <property type="protein sequence ID" value="TQL57617.1"/>
    <property type="molecule type" value="Genomic_DNA"/>
</dbReference>
<evidence type="ECO:0000313" key="7">
    <source>
        <dbReference type="EMBL" id="TQL57617.1"/>
    </source>
</evidence>
<keyword evidence="4 5" id="KW-0472">Membrane</keyword>
<evidence type="ECO:0000256" key="3">
    <source>
        <dbReference type="ARBA" id="ARBA00022989"/>
    </source>
</evidence>
<dbReference type="Pfam" id="PF13515">
    <property type="entry name" value="FUSC_2"/>
    <property type="match status" value="1"/>
</dbReference>
<comment type="caution">
    <text evidence="7">The sequence shown here is derived from an EMBL/GenBank/DDBJ whole genome shotgun (WGS) entry which is preliminary data.</text>
</comment>
<feature type="transmembrane region" description="Helical" evidence="5">
    <location>
        <begin position="126"/>
        <end position="151"/>
    </location>
</feature>
<feature type="domain" description="Integral membrane bound transporter" evidence="6">
    <location>
        <begin position="53"/>
        <end position="173"/>
    </location>
</feature>
<keyword evidence="8" id="KW-1185">Reference proteome</keyword>
<evidence type="ECO:0000256" key="4">
    <source>
        <dbReference type="ARBA" id="ARBA00023136"/>
    </source>
</evidence>
<evidence type="ECO:0000259" key="6">
    <source>
        <dbReference type="Pfam" id="PF13515"/>
    </source>
</evidence>
<name>A0A542ZB93_9ACTN</name>
<feature type="transmembrane region" description="Helical" evidence="5">
    <location>
        <begin position="158"/>
        <end position="178"/>
    </location>
</feature>
<evidence type="ECO:0000256" key="1">
    <source>
        <dbReference type="ARBA" id="ARBA00004141"/>
    </source>
</evidence>
<keyword evidence="2 5" id="KW-0812">Transmembrane</keyword>
<proteinExistence type="predicted"/>
<feature type="transmembrane region" description="Helical" evidence="5">
    <location>
        <begin position="91"/>
        <end position="114"/>
    </location>
</feature>
<dbReference type="RefSeq" id="WP_142093478.1">
    <property type="nucleotide sequence ID" value="NZ_BAAAMD010000003.1"/>
</dbReference>
<dbReference type="GO" id="GO:0016020">
    <property type="term" value="C:membrane"/>
    <property type="evidence" value="ECO:0007669"/>
    <property type="project" value="UniProtKB-SubCell"/>
</dbReference>
<comment type="subcellular location">
    <subcellularLocation>
        <location evidence="1">Membrane</location>
        <topology evidence="1">Multi-pass membrane protein</topology>
    </subcellularLocation>
</comment>
<dbReference type="OrthoDB" id="5198202at2"/>
<evidence type="ECO:0000256" key="5">
    <source>
        <dbReference type="SAM" id="Phobius"/>
    </source>
</evidence>
<gene>
    <name evidence="7" type="ORF">FB460_1451</name>
</gene>